<feature type="domain" description="PAC" evidence="24">
    <location>
        <begin position="1029"/>
        <end position="1081"/>
    </location>
</feature>
<keyword evidence="8" id="KW-0547">Nucleotide-binding</keyword>
<dbReference type="GO" id="GO:0000155">
    <property type="term" value="F:phosphorelay sensor kinase activity"/>
    <property type="evidence" value="ECO:0007669"/>
    <property type="project" value="InterPro"/>
</dbReference>
<evidence type="ECO:0000256" key="19">
    <source>
        <dbReference type="SAM" id="MobiDB-lite"/>
    </source>
</evidence>
<evidence type="ECO:0000259" key="22">
    <source>
        <dbReference type="PROSITE" id="PS50110"/>
    </source>
</evidence>
<feature type="domain" description="PAC" evidence="24">
    <location>
        <begin position="785"/>
        <end position="837"/>
    </location>
</feature>
<dbReference type="Pfam" id="PF00072">
    <property type="entry name" value="Response_reg"/>
    <property type="match status" value="1"/>
</dbReference>
<keyword evidence="27" id="KW-1185">Reference proteome</keyword>
<evidence type="ECO:0000256" key="1">
    <source>
        <dbReference type="ARBA" id="ARBA00000085"/>
    </source>
</evidence>
<evidence type="ECO:0000256" key="12">
    <source>
        <dbReference type="ARBA" id="ARBA00023012"/>
    </source>
</evidence>
<keyword evidence="5 17" id="KW-0597">Phosphoprotein</keyword>
<feature type="domain" description="HPt" evidence="25">
    <location>
        <begin position="1541"/>
        <end position="1641"/>
    </location>
</feature>
<keyword evidence="4" id="KW-1003">Cell membrane</keyword>
<dbReference type="CDD" id="cd16922">
    <property type="entry name" value="HATPase_EvgS-ArcB-TorS-like"/>
    <property type="match status" value="1"/>
</dbReference>
<comment type="subcellular location">
    <subcellularLocation>
        <location evidence="2">Cell membrane</location>
        <topology evidence="2">Multi-pass membrane protein</topology>
    </subcellularLocation>
</comment>
<dbReference type="InterPro" id="IPR001789">
    <property type="entry name" value="Sig_transdc_resp-reg_receiver"/>
</dbReference>
<dbReference type="CDD" id="cd00130">
    <property type="entry name" value="PAS"/>
    <property type="match status" value="5"/>
</dbReference>
<dbReference type="GO" id="GO:0005524">
    <property type="term" value="F:ATP binding"/>
    <property type="evidence" value="ECO:0007669"/>
    <property type="project" value="UniProtKB-KW"/>
</dbReference>
<keyword evidence="6" id="KW-0808">Transferase</keyword>
<dbReference type="PRINTS" id="PR00344">
    <property type="entry name" value="BCTRLSENSOR"/>
</dbReference>
<dbReference type="CDD" id="cd00088">
    <property type="entry name" value="HPT"/>
    <property type="match status" value="1"/>
</dbReference>
<keyword evidence="11 20" id="KW-1133">Transmembrane helix</keyword>
<dbReference type="PROSITE" id="PS50894">
    <property type="entry name" value="HPT"/>
    <property type="match status" value="1"/>
</dbReference>
<dbReference type="InterPro" id="IPR000700">
    <property type="entry name" value="PAS-assoc_C"/>
</dbReference>
<feature type="domain" description="PAS" evidence="23">
    <location>
        <begin position="955"/>
        <end position="1026"/>
    </location>
</feature>
<keyword evidence="13 20" id="KW-0472">Membrane</keyword>
<keyword evidence="12" id="KW-0902">Two-component regulatory system</keyword>
<dbReference type="InterPro" id="IPR001610">
    <property type="entry name" value="PAC"/>
</dbReference>
<feature type="domain" description="Response regulatory" evidence="22">
    <location>
        <begin position="1356"/>
        <end position="1472"/>
    </location>
</feature>
<keyword evidence="9" id="KW-0418">Kinase</keyword>
<dbReference type="RefSeq" id="WP_200236445.1">
    <property type="nucleotide sequence ID" value="NZ_NRRY01000001.1"/>
</dbReference>
<dbReference type="Gene3D" id="3.30.450.20">
    <property type="entry name" value="PAS domain"/>
    <property type="match status" value="5"/>
</dbReference>
<dbReference type="InterPro" id="IPR036641">
    <property type="entry name" value="HPT_dom_sf"/>
</dbReference>
<dbReference type="InterPro" id="IPR011006">
    <property type="entry name" value="CheY-like_superfamily"/>
</dbReference>
<dbReference type="GO" id="GO:0005886">
    <property type="term" value="C:plasma membrane"/>
    <property type="evidence" value="ECO:0007669"/>
    <property type="project" value="UniProtKB-SubCell"/>
</dbReference>
<accession>A0A9X1B235</accession>
<feature type="transmembrane region" description="Helical" evidence="20">
    <location>
        <begin position="415"/>
        <end position="436"/>
    </location>
</feature>
<evidence type="ECO:0000313" key="26">
    <source>
        <dbReference type="EMBL" id="MBK1616933.1"/>
    </source>
</evidence>
<dbReference type="CDD" id="cd00082">
    <property type="entry name" value="HisKA"/>
    <property type="match status" value="1"/>
</dbReference>
<dbReference type="InterPro" id="IPR008207">
    <property type="entry name" value="Sig_transdc_His_kin_Hpt_dom"/>
</dbReference>
<feature type="transmembrane region" description="Helical" evidence="20">
    <location>
        <begin position="48"/>
        <end position="67"/>
    </location>
</feature>
<evidence type="ECO:0000256" key="18">
    <source>
        <dbReference type="SAM" id="Coils"/>
    </source>
</evidence>
<evidence type="ECO:0000256" key="5">
    <source>
        <dbReference type="ARBA" id="ARBA00022553"/>
    </source>
</evidence>
<dbReference type="InterPro" id="IPR013767">
    <property type="entry name" value="PAS_fold"/>
</dbReference>
<dbReference type="SMART" id="SM00448">
    <property type="entry name" value="REC"/>
    <property type="match status" value="1"/>
</dbReference>
<dbReference type="FunFam" id="1.10.287.130:FF:000002">
    <property type="entry name" value="Two-component osmosensing histidine kinase"/>
    <property type="match status" value="1"/>
</dbReference>
<dbReference type="InterPro" id="IPR005467">
    <property type="entry name" value="His_kinase_dom"/>
</dbReference>
<feature type="compositionally biased region" description="Low complexity" evidence="19">
    <location>
        <begin position="1642"/>
        <end position="1659"/>
    </location>
</feature>
<organism evidence="26 27">
    <name type="scientific">Lamprobacter modestohalophilus</name>
    <dbReference type="NCBI Taxonomy" id="1064514"/>
    <lineage>
        <taxon>Bacteria</taxon>
        <taxon>Pseudomonadati</taxon>
        <taxon>Pseudomonadota</taxon>
        <taxon>Gammaproteobacteria</taxon>
        <taxon>Chromatiales</taxon>
        <taxon>Chromatiaceae</taxon>
        <taxon>Lamprobacter</taxon>
    </lineage>
</organism>
<dbReference type="InterPro" id="IPR013655">
    <property type="entry name" value="PAS_fold_3"/>
</dbReference>
<comment type="subunit">
    <text evidence="14">At low DSF concentrations, interacts with RpfF.</text>
</comment>
<evidence type="ECO:0000256" key="11">
    <source>
        <dbReference type="ARBA" id="ARBA00022989"/>
    </source>
</evidence>
<feature type="domain" description="PAC" evidence="24">
    <location>
        <begin position="904"/>
        <end position="954"/>
    </location>
</feature>
<keyword evidence="10" id="KW-0067">ATP-binding</keyword>
<dbReference type="Gene3D" id="1.20.120.160">
    <property type="entry name" value="HPT domain"/>
    <property type="match status" value="1"/>
</dbReference>
<dbReference type="InterPro" id="IPR000014">
    <property type="entry name" value="PAS"/>
</dbReference>
<dbReference type="Gene3D" id="3.30.565.10">
    <property type="entry name" value="Histidine kinase-like ATPase, C-terminal domain"/>
    <property type="match status" value="1"/>
</dbReference>
<dbReference type="SUPFAM" id="SSF52172">
    <property type="entry name" value="CheY-like"/>
    <property type="match status" value="1"/>
</dbReference>
<evidence type="ECO:0000256" key="6">
    <source>
        <dbReference type="ARBA" id="ARBA00022679"/>
    </source>
</evidence>
<evidence type="ECO:0000256" key="7">
    <source>
        <dbReference type="ARBA" id="ARBA00022692"/>
    </source>
</evidence>
<dbReference type="Pfam" id="PF02518">
    <property type="entry name" value="HATPase_c"/>
    <property type="match status" value="1"/>
</dbReference>
<reference evidence="26 27" key="1">
    <citation type="journal article" date="2020" name="Microorganisms">
        <title>Osmotic Adaptation and Compatible Solute Biosynthesis of Phototrophic Bacteria as Revealed from Genome Analyses.</title>
        <authorList>
            <person name="Imhoff J.F."/>
            <person name="Rahn T."/>
            <person name="Kunzel S."/>
            <person name="Keller A."/>
            <person name="Neulinger S.C."/>
        </authorList>
    </citation>
    <scope>NUCLEOTIDE SEQUENCE [LARGE SCALE GENOMIC DNA]</scope>
    <source>
        <strain evidence="26 27">DSM 25653</strain>
    </source>
</reference>
<protein>
    <recommendedName>
        <fullName evidence="15">Sensory/regulatory protein RpfC</fullName>
        <ecNumber evidence="3">2.7.13.3</ecNumber>
    </recommendedName>
</protein>
<dbReference type="Gene3D" id="2.10.70.100">
    <property type="match status" value="2"/>
</dbReference>
<dbReference type="SMART" id="SM00388">
    <property type="entry name" value="HisKA"/>
    <property type="match status" value="1"/>
</dbReference>
<dbReference type="SUPFAM" id="SSF55874">
    <property type="entry name" value="ATPase domain of HSP90 chaperone/DNA topoisomerase II/histidine kinase"/>
    <property type="match status" value="1"/>
</dbReference>
<feature type="domain" description="PAC" evidence="24">
    <location>
        <begin position="654"/>
        <end position="706"/>
    </location>
</feature>
<dbReference type="Pfam" id="PF08447">
    <property type="entry name" value="PAS_3"/>
    <property type="match status" value="2"/>
</dbReference>
<dbReference type="Pfam" id="PF00989">
    <property type="entry name" value="PAS"/>
    <property type="match status" value="1"/>
</dbReference>
<evidence type="ECO:0000259" key="21">
    <source>
        <dbReference type="PROSITE" id="PS50109"/>
    </source>
</evidence>
<dbReference type="PROSITE" id="PS50109">
    <property type="entry name" value="HIS_KIN"/>
    <property type="match status" value="1"/>
</dbReference>
<dbReference type="SMART" id="SM00086">
    <property type="entry name" value="PAC"/>
    <property type="match status" value="5"/>
</dbReference>
<dbReference type="InterPro" id="IPR004358">
    <property type="entry name" value="Sig_transdc_His_kin-like_C"/>
</dbReference>
<dbReference type="CDD" id="cd17546">
    <property type="entry name" value="REC_hyHK_CKI1_RcsC-like"/>
    <property type="match status" value="1"/>
</dbReference>
<dbReference type="InterPro" id="IPR003594">
    <property type="entry name" value="HATPase_dom"/>
</dbReference>
<evidence type="ECO:0000259" key="23">
    <source>
        <dbReference type="PROSITE" id="PS50112"/>
    </source>
</evidence>
<feature type="transmembrane region" description="Helical" evidence="20">
    <location>
        <begin position="87"/>
        <end position="106"/>
    </location>
</feature>
<name>A0A9X1B235_9GAMM</name>
<evidence type="ECO:0000313" key="27">
    <source>
        <dbReference type="Proteomes" id="UP001138768"/>
    </source>
</evidence>
<feature type="modified residue" description="Phosphohistidine" evidence="16">
    <location>
        <position position="1582"/>
    </location>
</feature>
<evidence type="ECO:0000256" key="8">
    <source>
        <dbReference type="ARBA" id="ARBA00022741"/>
    </source>
</evidence>
<dbReference type="SUPFAM" id="SSF55785">
    <property type="entry name" value="PYP-like sensor domain (PAS domain)"/>
    <property type="match status" value="5"/>
</dbReference>
<feature type="domain" description="PAS" evidence="23">
    <location>
        <begin position="707"/>
        <end position="759"/>
    </location>
</feature>
<evidence type="ECO:0000256" key="15">
    <source>
        <dbReference type="ARBA" id="ARBA00068150"/>
    </source>
</evidence>
<evidence type="ECO:0000256" key="14">
    <source>
        <dbReference type="ARBA" id="ARBA00064003"/>
    </source>
</evidence>
<dbReference type="PROSITE" id="PS50112">
    <property type="entry name" value="PAS"/>
    <property type="match status" value="3"/>
</dbReference>
<evidence type="ECO:0000256" key="10">
    <source>
        <dbReference type="ARBA" id="ARBA00022840"/>
    </source>
</evidence>
<dbReference type="EMBL" id="NRRY01000001">
    <property type="protein sequence ID" value="MBK1616933.1"/>
    <property type="molecule type" value="Genomic_DNA"/>
</dbReference>
<dbReference type="PANTHER" id="PTHR45339:SF1">
    <property type="entry name" value="HYBRID SIGNAL TRANSDUCTION HISTIDINE KINASE J"/>
    <property type="match status" value="1"/>
</dbReference>
<dbReference type="SMART" id="SM00091">
    <property type="entry name" value="PAS"/>
    <property type="match status" value="5"/>
</dbReference>
<comment type="caution">
    <text evidence="26">The sequence shown here is derived from an EMBL/GenBank/DDBJ whole genome shotgun (WGS) entry which is preliminary data.</text>
</comment>
<dbReference type="SUPFAM" id="SSF47226">
    <property type="entry name" value="Histidine-containing phosphotransfer domain, HPT domain"/>
    <property type="match status" value="1"/>
</dbReference>
<evidence type="ECO:0000256" key="2">
    <source>
        <dbReference type="ARBA" id="ARBA00004651"/>
    </source>
</evidence>
<evidence type="ECO:0000256" key="20">
    <source>
        <dbReference type="SAM" id="Phobius"/>
    </source>
</evidence>
<feature type="modified residue" description="4-aspartylphosphate" evidence="17">
    <location>
        <position position="1405"/>
    </location>
</feature>
<dbReference type="SUPFAM" id="SSF47384">
    <property type="entry name" value="Homodimeric domain of signal transducing histidine kinase"/>
    <property type="match status" value="1"/>
</dbReference>
<proteinExistence type="predicted"/>
<feature type="compositionally biased region" description="Low complexity" evidence="19">
    <location>
        <begin position="1496"/>
        <end position="1523"/>
    </location>
</feature>
<evidence type="ECO:0000256" key="17">
    <source>
        <dbReference type="PROSITE-ProRule" id="PRU00169"/>
    </source>
</evidence>
<evidence type="ECO:0000256" key="13">
    <source>
        <dbReference type="ARBA" id="ARBA00023136"/>
    </source>
</evidence>
<dbReference type="Pfam" id="PF01627">
    <property type="entry name" value="Hpt"/>
    <property type="match status" value="1"/>
</dbReference>
<keyword evidence="7 20" id="KW-0812">Transmembrane</keyword>
<comment type="catalytic activity">
    <reaction evidence="1">
        <text>ATP + protein L-histidine = ADP + protein N-phospho-L-histidine.</text>
        <dbReference type="EC" id="2.7.13.3"/>
    </reaction>
</comment>
<feature type="domain" description="PAC" evidence="24">
    <location>
        <begin position="525"/>
        <end position="579"/>
    </location>
</feature>
<evidence type="ECO:0000259" key="24">
    <source>
        <dbReference type="PROSITE" id="PS50113"/>
    </source>
</evidence>
<dbReference type="Proteomes" id="UP001138768">
    <property type="component" value="Unassembled WGS sequence"/>
</dbReference>
<feature type="compositionally biased region" description="Basic and acidic residues" evidence="19">
    <location>
        <begin position="1479"/>
        <end position="1495"/>
    </location>
</feature>
<evidence type="ECO:0000256" key="9">
    <source>
        <dbReference type="ARBA" id="ARBA00022777"/>
    </source>
</evidence>
<feature type="coiled-coil region" evidence="18">
    <location>
        <begin position="1065"/>
        <end position="1092"/>
    </location>
</feature>
<dbReference type="PROSITE" id="PS50113">
    <property type="entry name" value="PAC"/>
    <property type="match status" value="5"/>
</dbReference>
<dbReference type="EC" id="2.7.13.3" evidence="3"/>
<dbReference type="InterPro" id="IPR035965">
    <property type="entry name" value="PAS-like_dom_sf"/>
</dbReference>
<dbReference type="InterPro" id="IPR036097">
    <property type="entry name" value="HisK_dim/P_sf"/>
</dbReference>
<feature type="region of interest" description="Disordered" evidence="19">
    <location>
        <begin position="1479"/>
        <end position="1528"/>
    </location>
</feature>
<gene>
    <name evidence="26" type="ORF">CKO42_00415</name>
</gene>
<dbReference type="NCBIfam" id="TIGR00229">
    <property type="entry name" value="sensory_box"/>
    <property type="match status" value="4"/>
</dbReference>
<evidence type="ECO:0000256" key="3">
    <source>
        <dbReference type="ARBA" id="ARBA00012438"/>
    </source>
</evidence>
<dbReference type="Pfam" id="PF00512">
    <property type="entry name" value="HisKA"/>
    <property type="match status" value="1"/>
</dbReference>
<sequence>MVAEHSRADSRRHWPARRLRRLLTASALAIIPCATALADAGAGVAALAPVAFITWAITIGVSIALTLTLLRRLRRGSEDRLIERRGVMLLALALAGLFLALALALAQQGLSQIDQRLRADKAETLWAMNRATEQAMQMWVDSHQRETERIANDPQLQPLLGALLAAAETPTLLRDSPALALARERLAESRNLSNAEDVFLLSLEGRVLAAAEPGPLGELHPVARCNPFDFARLLSGERLFIPPSAPNQEKTGADCLPQAMFLLTPVNDAQGMRALLGLRLDPAQALRQITAFGQLGRSGETYLFDTRGHLLTPSRFEQAPLAGFEATPGLRIADPGGDLNRGFQPNNAPETWPLTRMAQAALRAEDGIDAQGYRDYRGVLVIGVWSWSKTLGLGIATEMDLDEALEPYRALRTPLLSALGGVVLLALGLIVALIWLGERARGRLNELVEERTHDLRKYVQAVEQNPLCIIFTDREGRIEHVNATFCEISGYSAEEALGENPRLLKSDNTPTETYEQLWSTILSGNTWHGELCNTKRSGEHYWVSLSIAPVVDEAGQITHFVGIAQDLTETKQIALALREAETTRNLALDAAEVGLWSGDLLSNRWSWDKRVAQLLGLPEDQPATLEGWTERIHPEDRAWVLAEFAASLRGERPLEIEYRVCWPDGSEHVLAARGAASLDDQGQPLRIDGAIFDRTALRQAEAEIEAARERNALILDSAGEGIIGVDLDGSISFCNRAAGELLGYAPEALIGLSLHDTLHHHHADGRPCAEADCPMNRTLSDGQQRRIEQDLLWRRDGAALLVEYVMVPMRKGGEQVGAVLVFMDIAERVSAQNALIAERQQMQSILDASPLCAGITVNGVIRLINPSFQKTFSLSVGDSSRDIYADPAQRTRMLERLERDGQVTDFEVEMRRNDGSLGYMLASFVKLDYQGEPGILGWLTDFTERKALQEQLSRSEERLRLAIEGASIGVWEWRLKENRLYWSESFRSIFDIPAEQPASFRLLLSRIHPEDRAYVKQRIEQAISSGDYYHAEYRIRHANGERRWINAAGRPVMDAAGECLRIGGIAQDITERKAAQQELAQARDAAEAATRAKSEFLANMSHEIRTPMNAILGMSHLALQTDLNPRQRNYIEKAHRSAEALLGIINDILDFSKIEAGKLDIESTAFRLEDVMDNLANLVGLKAEEKGLELIFELPPDLPTALIGDPLRLGQVLINLGNNAVKFTEPGGKILIRVIVQREEENDIWLRFSIQDTGIGMTAEQQQRLFQSFNQADSSTTRKYGGSGLGLAISKRLTQMMGGEIQVESTPGVGSTFHFSVRLEKQQEQASQRPFLVDGLNRPDQQEAMAEALTKLCGASLLLVEDNAINQELALELLTTNGMSAAVANNGQEAIALLEQQRFDGVLMDCQMPIMDGYAATRAIRQDPRYRELPILAMTANVMTGDREKAIAAGMNDHIGKPVKVHELFTTMARWIMVEKRVERREGESEEKRQERSKESLNASTQQAAASSLTPHSTPLTPQSSQLPPLPGINTAAGLSVTQHNQALYRRLLRRFAETQANFAGDFAAAMAARAEDPQAPTRCAHSLKGVAANIGAEGVRRAAAALEVACQVGADNGQLEELVADTCAALLRVLAGLRALSAAAPGPASGATSAGPSALGTSVPEGGAQSELALDPAALANELARLRALIEQDDTDAITLVRDLAEQLGHSRLAQALKPLSSALEAYDFEQALAALEEVEDAIHAA</sequence>
<dbReference type="PROSITE" id="PS50110">
    <property type="entry name" value="RESPONSE_REGULATORY"/>
    <property type="match status" value="1"/>
</dbReference>
<evidence type="ECO:0000256" key="4">
    <source>
        <dbReference type="ARBA" id="ARBA00022475"/>
    </source>
</evidence>
<evidence type="ECO:0000256" key="16">
    <source>
        <dbReference type="PROSITE-ProRule" id="PRU00110"/>
    </source>
</evidence>
<dbReference type="Pfam" id="PF13426">
    <property type="entry name" value="PAS_9"/>
    <property type="match status" value="2"/>
</dbReference>
<dbReference type="FunFam" id="3.30.565.10:FF:000010">
    <property type="entry name" value="Sensor histidine kinase RcsC"/>
    <property type="match status" value="1"/>
</dbReference>
<evidence type="ECO:0000259" key="25">
    <source>
        <dbReference type="PROSITE" id="PS50894"/>
    </source>
</evidence>
<dbReference type="SMART" id="SM00387">
    <property type="entry name" value="HATPase_c"/>
    <property type="match status" value="1"/>
</dbReference>
<keyword evidence="18" id="KW-0175">Coiled coil</keyword>
<dbReference type="Gene3D" id="3.40.50.2300">
    <property type="match status" value="1"/>
</dbReference>
<dbReference type="PANTHER" id="PTHR45339">
    <property type="entry name" value="HYBRID SIGNAL TRANSDUCTION HISTIDINE KINASE J"/>
    <property type="match status" value="1"/>
</dbReference>
<dbReference type="Gene3D" id="1.10.287.130">
    <property type="match status" value="1"/>
</dbReference>
<dbReference type="GO" id="GO:0006355">
    <property type="term" value="P:regulation of DNA-templated transcription"/>
    <property type="evidence" value="ECO:0007669"/>
    <property type="project" value="InterPro"/>
</dbReference>
<dbReference type="InterPro" id="IPR036890">
    <property type="entry name" value="HATPase_C_sf"/>
</dbReference>
<dbReference type="InterPro" id="IPR003661">
    <property type="entry name" value="HisK_dim/P_dom"/>
</dbReference>
<feature type="region of interest" description="Disordered" evidence="19">
    <location>
        <begin position="1642"/>
        <end position="1664"/>
    </location>
</feature>
<feature type="domain" description="PAS" evidence="23">
    <location>
        <begin position="454"/>
        <end position="500"/>
    </location>
</feature>
<feature type="domain" description="Histidine kinase" evidence="21">
    <location>
        <begin position="1099"/>
        <end position="1321"/>
    </location>
</feature>